<keyword evidence="3" id="KW-1185">Reference proteome</keyword>
<keyword evidence="1" id="KW-0732">Signal</keyword>
<organism evidence="2 3">
    <name type="scientific">Isoalcanivorax beigongshangi</name>
    <dbReference type="NCBI Taxonomy" id="3238810"/>
    <lineage>
        <taxon>Bacteria</taxon>
        <taxon>Pseudomonadati</taxon>
        <taxon>Pseudomonadota</taxon>
        <taxon>Gammaproteobacteria</taxon>
        <taxon>Oceanospirillales</taxon>
        <taxon>Alcanivoracaceae</taxon>
        <taxon>Isoalcanivorax</taxon>
    </lineage>
</organism>
<comment type="caution">
    <text evidence="2">The sequence shown here is derived from an EMBL/GenBank/DDBJ whole genome shotgun (WGS) entry which is preliminary data.</text>
</comment>
<dbReference type="Proteomes" id="UP001562065">
    <property type="component" value="Unassembled WGS sequence"/>
</dbReference>
<accession>A0ABV4AH96</accession>
<protein>
    <submittedName>
        <fullName evidence="2">Solute-binding protein</fullName>
    </submittedName>
</protein>
<evidence type="ECO:0000313" key="3">
    <source>
        <dbReference type="Proteomes" id="UP001562065"/>
    </source>
</evidence>
<dbReference type="Pfam" id="PF19582">
    <property type="entry name" value="AdeT1_2"/>
    <property type="match status" value="1"/>
</dbReference>
<name>A0ABV4AH96_9GAMM</name>
<feature type="chain" id="PRO_5045650939" evidence="1">
    <location>
        <begin position="24"/>
        <end position="342"/>
    </location>
</feature>
<feature type="signal peptide" evidence="1">
    <location>
        <begin position="1"/>
        <end position="23"/>
    </location>
</feature>
<evidence type="ECO:0000313" key="2">
    <source>
        <dbReference type="EMBL" id="MEY1661198.1"/>
    </source>
</evidence>
<evidence type="ECO:0000256" key="1">
    <source>
        <dbReference type="SAM" id="SignalP"/>
    </source>
</evidence>
<dbReference type="InterPro" id="IPR045758">
    <property type="entry name" value="AdeT1/2"/>
</dbReference>
<dbReference type="RefSeq" id="WP_369454445.1">
    <property type="nucleotide sequence ID" value="NZ_JBGCUO010000001.1"/>
</dbReference>
<proteinExistence type="predicted"/>
<reference evidence="2 3" key="1">
    <citation type="submission" date="2024-07" db="EMBL/GenBank/DDBJ databases">
        <authorList>
            <person name="Ren Q."/>
        </authorList>
    </citation>
    <scope>NUCLEOTIDE SEQUENCE [LARGE SCALE GENOMIC DNA]</scope>
    <source>
        <strain evidence="2 3">REN37</strain>
    </source>
</reference>
<sequence>MLKKLTHAALLTGALAFSNGAAAMVDRTLCVFDVVGANGDTYQMMKQYVLAAQQWGVNFKLKPYTDEALAKGDFMAGHCDAVELFGIATRSILKFPGSLDMMAALPTYDGLNTAIAALSAPNAAPLMKDGKYENAGIIPGGKVYLFSHDRNTLDDWEKLAGKRITVISEDEQAVEMIKYVGGTVMPASVSTFAGMFNSKSADLSYAPGFAYQALEMYKGLGENGGILRYNLGILTFQVTLHHDRFPAEFAQQSRTWVYDNMWDVGMRVVEQAEAAIPTKYWVDLSADKEARYNSMFSDVRQRLYDADKVYSRRMQTMLKTIRCRELPDNAECTRDTEGGPAI</sequence>
<dbReference type="EMBL" id="JBGCUO010000001">
    <property type="protein sequence ID" value="MEY1661198.1"/>
    <property type="molecule type" value="Genomic_DNA"/>
</dbReference>
<gene>
    <name evidence="2" type="ORF">AB5I84_03445</name>
</gene>